<evidence type="ECO:0000256" key="17">
    <source>
        <dbReference type="ARBA" id="ARBA00023157"/>
    </source>
</evidence>
<keyword evidence="21" id="KW-0175">Coiled coil</keyword>
<feature type="compositionally biased region" description="Basic and acidic residues" evidence="22">
    <location>
        <begin position="314"/>
        <end position="358"/>
    </location>
</feature>
<keyword evidence="7" id="KW-0963">Cytoplasm</keyword>
<dbReference type="FunFam" id="3.20.20.60:FF:000001">
    <property type="entry name" value="Pyruvate kinase"/>
    <property type="match status" value="1"/>
</dbReference>
<evidence type="ECO:0000256" key="9">
    <source>
        <dbReference type="ARBA" id="ARBA00022723"/>
    </source>
</evidence>
<keyword evidence="9" id="KW-0479">Metal-binding</keyword>
<evidence type="ECO:0000256" key="8">
    <source>
        <dbReference type="ARBA" id="ARBA00022679"/>
    </source>
</evidence>
<dbReference type="InterPro" id="IPR015813">
    <property type="entry name" value="Pyrv/PenolPyrv_kinase-like_dom"/>
</dbReference>
<evidence type="ECO:0000256" key="1">
    <source>
        <dbReference type="ARBA" id="ARBA00001946"/>
    </source>
</evidence>
<dbReference type="InterPro" id="IPR036607">
    <property type="entry name" value="PRKCSH"/>
</dbReference>
<comment type="pathway">
    <text evidence="4 20">Carbohydrate degradation; glycolysis; pyruvate from D-glyceraldehyde 3-phosphate: step 5/5.</text>
</comment>
<comment type="caution">
    <text evidence="25">The sequence shown here is derived from an EMBL/GenBank/DDBJ whole genome shotgun (WGS) entry which is preliminary data.</text>
</comment>
<sequence length="1161" mass="128324">MEVERRSFCCFLLIFPVFFGVLCGSASASPVAPKNPFLGIPPQDENYYKTSSNTIKCKDGSATFTKAQLNDDFCDCPDATDEPGTSACPGGKFYCRNAGHAPLFLFSSRVNDGICDCCDGSDEYDGQVKCPNTCWEAGKVARDKLKKKIATYKEGVSLRNKEVEQAKAAIAKDEAELSKLKNEEKVLKGLVQQLKELKEQIEKAEERERLQKEKEDKERKEAEEKATGEKSAIQREANEGQIEEKIDNEDNDAESAHDEIGVLDDSPAHQDVVDEYADHGAEDESSGDSKIEGSPVNKVEQHEGQDDEESVSTKTKDDSTHVHEINHDAGNEVSHDQPMEDGKDGSTDAEGLSKEELGRLVASRWTGNPEKETEGVSDTMDNDHEDNEKMAQDTHYEEYDGYASETDDDTGKYDDPDVEDDTDETYEEDVHDDATASYKSDAEDEDEFSDTTSPGNPSWLEKIQQTFRSILQAFKFFQTPVDKSEAARVRKEYDESSAKLSKLQSRISSLTKKLKHDYGKEMEFYSFYDHCFESKQNKYVYKVCPFKEASQLEGHSTTRLGRWNEFEDSYRVMVFSNGDKCWNGPDRSMKVRLRCGLKNEVTDVDEPSRCEYVALLSTPALCIEEKLKFCSAPFHCPSDKEMMISNGAEASAAAGVMEKRPNTKIVCTLGPASRSVPVIEKLLNAGMNVARFNFSHGSHDYHQETLDNLMAAMLNTGILCAVMLDTKGPEIRTGFLKDGKPIQLKQGQEITISTDYSLKGDENMICMSYKKLAEDVQPGMVILCADGTISFTVLSWDTEAGLVRCRCENSAVLGERKNVNLPRVIVDLPTLTEKDKEDILAWGVPNKIDMIALSFVRKGSDLVEVRKLLGKHAKNILLMSKVENQGVANFDDILANSDAFMVARGDLGMEIPIEKIFLAQKVMIYKCNIQGKPVVTATQMLESMIKAPRPTRAEATDVANAVLDSTDCVMLSGETAAGAYPELAVQTMAKICVEAESTLDYGDVFKRTTKHSPVPMSPLESLASSAVRTANSGGSTAKLVAKYRPGMPILSVVVPEIQTDSFDWSCSDEAPARHSLIFRGLVPVLYAGSAKASHAETTEEALDFALQHAKGKGLCRTGDPVVALHRVGTASVIKIINVKMKEKTLLAYPMCLNYKLVSVLA</sequence>
<keyword evidence="26" id="KW-1185">Reference proteome</keyword>
<dbReference type="FunFam" id="3.40.1380.20:FF:000005">
    <property type="entry name" value="Pyruvate kinase"/>
    <property type="match status" value="1"/>
</dbReference>
<dbReference type="EMBL" id="JAQIZT010000003">
    <property type="protein sequence ID" value="KAJ7005342.1"/>
    <property type="molecule type" value="Genomic_DNA"/>
</dbReference>
<dbReference type="Gene3D" id="3.20.20.60">
    <property type="entry name" value="Phosphoenolpyruvate-binding domains"/>
    <property type="match status" value="1"/>
</dbReference>
<dbReference type="Pfam" id="PF00224">
    <property type="entry name" value="PK"/>
    <property type="match status" value="1"/>
</dbReference>
<dbReference type="PRINTS" id="PR01050">
    <property type="entry name" value="PYRUVTKNASE"/>
</dbReference>
<keyword evidence="11" id="KW-0547">Nucleotide-binding</keyword>
<dbReference type="EC" id="2.7.1.40" evidence="20"/>
<dbReference type="GO" id="GO:0000287">
    <property type="term" value="F:magnesium ion binding"/>
    <property type="evidence" value="ECO:0007669"/>
    <property type="project" value="InterPro"/>
</dbReference>
<evidence type="ECO:0000256" key="10">
    <source>
        <dbReference type="ARBA" id="ARBA00022729"/>
    </source>
</evidence>
<evidence type="ECO:0000256" key="5">
    <source>
        <dbReference type="ARBA" id="ARBA00008663"/>
    </source>
</evidence>
<evidence type="ECO:0000256" key="6">
    <source>
        <dbReference type="ARBA" id="ARBA00011881"/>
    </source>
</evidence>
<comment type="cofactor">
    <cofactor evidence="2">
        <name>K(+)</name>
        <dbReference type="ChEBI" id="CHEBI:29103"/>
    </cofactor>
</comment>
<dbReference type="SUPFAM" id="SSF51621">
    <property type="entry name" value="Phosphoenolpyruvate/pyruvate domain"/>
    <property type="match status" value="1"/>
</dbReference>
<feature type="coiled-coil region" evidence="21">
    <location>
        <begin position="486"/>
        <end position="513"/>
    </location>
</feature>
<dbReference type="Gene3D" id="3.40.1380.20">
    <property type="entry name" value="Pyruvate kinase, C-terminal domain"/>
    <property type="match status" value="1"/>
</dbReference>
<feature type="compositionally biased region" description="Basic and acidic residues" evidence="22">
    <location>
        <begin position="254"/>
        <end position="291"/>
    </location>
</feature>
<comment type="catalytic activity">
    <reaction evidence="19 20">
        <text>pyruvate + ATP = phosphoenolpyruvate + ADP + H(+)</text>
        <dbReference type="Rhea" id="RHEA:18157"/>
        <dbReference type="ChEBI" id="CHEBI:15361"/>
        <dbReference type="ChEBI" id="CHEBI:15378"/>
        <dbReference type="ChEBI" id="CHEBI:30616"/>
        <dbReference type="ChEBI" id="CHEBI:58702"/>
        <dbReference type="ChEBI" id="CHEBI:456216"/>
        <dbReference type="EC" id="2.7.1.40"/>
    </reaction>
</comment>
<evidence type="ECO:0000256" key="11">
    <source>
        <dbReference type="ARBA" id="ARBA00022741"/>
    </source>
</evidence>
<dbReference type="GO" id="GO:0004743">
    <property type="term" value="F:pyruvate kinase activity"/>
    <property type="evidence" value="ECO:0007669"/>
    <property type="project" value="UniProtKB-EC"/>
</dbReference>
<evidence type="ECO:0000256" key="7">
    <source>
        <dbReference type="ARBA" id="ARBA00022490"/>
    </source>
</evidence>
<dbReference type="GO" id="GO:0005737">
    <property type="term" value="C:cytoplasm"/>
    <property type="evidence" value="ECO:0007669"/>
    <property type="project" value="UniProtKB-SubCell"/>
</dbReference>
<gene>
    <name evidence="25" type="ORF">NC653_009980</name>
</gene>
<keyword evidence="17" id="KW-1015">Disulfide bond</keyword>
<name>A0AAD6RAV9_9ROSI</name>
<dbReference type="InterPro" id="IPR015793">
    <property type="entry name" value="Pyrv_Knase_brl"/>
</dbReference>
<protein>
    <recommendedName>
        <fullName evidence="20">Pyruvate kinase</fullName>
        <ecNumber evidence="20">2.7.1.40</ecNumber>
    </recommendedName>
</protein>
<dbReference type="InterPro" id="IPR015795">
    <property type="entry name" value="Pyrv_Knase_C"/>
</dbReference>
<keyword evidence="18 25" id="KW-0670">Pyruvate</keyword>
<dbReference type="GO" id="GO:0030955">
    <property type="term" value="F:potassium ion binding"/>
    <property type="evidence" value="ECO:0007669"/>
    <property type="project" value="InterPro"/>
</dbReference>
<evidence type="ECO:0000256" key="18">
    <source>
        <dbReference type="ARBA" id="ARBA00023317"/>
    </source>
</evidence>
<evidence type="ECO:0000256" key="13">
    <source>
        <dbReference type="ARBA" id="ARBA00022840"/>
    </source>
</evidence>
<dbReference type="Gene3D" id="2.40.33.10">
    <property type="entry name" value="PK beta-barrel domain-like"/>
    <property type="match status" value="1"/>
</dbReference>
<evidence type="ECO:0000256" key="19">
    <source>
        <dbReference type="ARBA" id="ARBA00048152"/>
    </source>
</evidence>
<feature type="region of interest" description="Disordered" evidence="22">
    <location>
        <begin position="206"/>
        <end position="458"/>
    </location>
</feature>
<feature type="compositionally biased region" description="Acidic residues" evidence="22">
    <location>
        <begin position="416"/>
        <end position="431"/>
    </location>
</feature>
<dbReference type="NCBIfam" id="NF004491">
    <property type="entry name" value="PRK05826.1"/>
    <property type="match status" value="1"/>
</dbReference>
<dbReference type="InterPro" id="IPR011037">
    <property type="entry name" value="Pyrv_Knase-like_insert_dom_sf"/>
</dbReference>
<evidence type="ECO:0000256" key="15">
    <source>
        <dbReference type="ARBA" id="ARBA00022958"/>
    </source>
</evidence>
<evidence type="ECO:0000313" key="26">
    <source>
        <dbReference type="Proteomes" id="UP001164929"/>
    </source>
</evidence>
<evidence type="ECO:0000256" key="3">
    <source>
        <dbReference type="ARBA" id="ARBA00004496"/>
    </source>
</evidence>
<dbReference type="Pfam" id="PF13015">
    <property type="entry name" value="PRKCSH_1"/>
    <property type="match status" value="1"/>
</dbReference>
<evidence type="ECO:0000313" key="25">
    <source>
        <dbReference type="EMBL" id="KAJ7005342.1"/>
    </source>
</evidence>
<dbReference type="NCBIfam" id="TIGR01064">
    <property type="entry name" value="pyruv_kin"/>
    <property type="match status" value="1"/>
</dbReference>
<feature type="signal peptide" evidence="23">
    <location>
        <begin position="1"/>
        <end position="28"/>
    </location>
</feature>
<feature type="compositionally biased region" description="Basic and acidic residues" evidence="22">
    <location>
        <begin position="206"/>
        <end position="245"/>
    </location>
</feature>
<keyword evidence="15" id="KW-0630">Potassium</keyword>
<dbReference type="InterPro" id="IPR044865">
    <property type="entry name" value="MRH_dom"/>
</dbReference>
<reference evidence="25" key="1">
    <citation type="journal article" date="2023" name="Mol. Ecol. Resour.">
        <title>Chromosome-level genome assembly of a triploid poplar Populus alba 'Berolinensis'.</title>
        <authorList>
            <person name="Chen S."/>
            <person name="Yu Y."/>
            <person name="Wang X."/>
            <person name="Wang S."/>
            <person name="Zhang T."/>
            <person name="Zhou Y."/>
            <person name="He R."/>
            <person name="Meng N."/>
            <person name="Wang Y."/>
            <person name="Liu W."/>
            <person name="Liu Z."/>
            <person name="Liu J."/>
            <person name="Guo Q."/>
            <person name="Huang H."/>
            <person name="Sederoff R.R."/>
            <person name="Wang G."/>
            <person name="Qu G."/>
            <person name="Chen S."/>
        </authorList>
    </citation>
    <scope>NUCLEOTIDE SEQUENCE</scope>
    <source>
        <strain evidence="25">SC-2020</strain>
    </source>
</reference>
<dbReference type="CDD" id="cd00288">
    <property type="entry name" value="Pyruvate_Kinase"/>
    <property type="match status" value="1"/>
</dbReference>
<evidence type="ECO:0000256" key="22">
    <source>
        <dbReference type="SAM" id="MobiDB-lite"/>
    </source>
</evidence>
<evidence type="ECO:0000256" key="20">
    <source>
        <dbReference type="RuleBase" id="RU000504"/>
    </source>
</evidence>
<evidence type="ECO:0000259" key="24">
    <source>
        <dbReference type="PROSITE" id="PS51914"/>
    </source>
</evidence>
<dbReference type="GO" id="GO:0016301">
    <property type="term" value="F:kinase activity"/>
    <property type="evidence" value="ECO:0007669"/>
    <property type="project" value="UniProtKB-KW"/>
</dbReference>
<feature type="compositionally biased region" description="Basic and acidic residues" evidence="22">
    <location>
        <begin position="386"/>
        <end position="398"/>
    </location>
</feature>
<dbReference type="Proteomes" id="UP001164929">
    <property type="component" value="Chromosome 3"/>
</dbReference>
<comment type="subunit">
    <text evidence="6">Homotetramer.</text>
</comment>
<evidence type="ECO:0000256" key="23">
    <source>
        <dbReference type="SAM" id="SignalP"/>
    </source>
</evidence>
<evidence type="ECO:0000256" key="16">
    <source>
        <dbReference type="ARBA" id="ARBA00023152"/>
    </source>
</evidence>
<comment type="subcellular location">
    <subcellularLocation>
        <location evidence="3">Cytoplasm</location>
    </subcellularLocation>
</comment>
<accession>A0AAD6RAV9</accession>
<dbReference type="FunFam" id="2.40.33.10:FF:000001">
    <property type="entry name" value="Pyruvate kinase"/>
    <property type="match status" value="1"/>
</dbReference>
<dbReference type="SUPFAM" id="SSF50911">
    <property type="entry name" value="Mannose 6-phosphate receptor domain"/>
    <property type="match status" value="1"/>
</dbReference>
<keyword evidence="8 20" id="KW-0808">Transferase</keyword>
<proteinExistence type="inferred from homology"/>
<evidence type="ECO:0000256" key="14">
    <source>
        <dbReference type="ARBA" id="ARBA00022842"/>
    </source>
</evidence>
<dbReference type="Pfam" id="PF02887">
    <property type="entry name" value="PK_C"/>
    <property type="match status" value="1"/>
</dbReference>
<evidence type="ECO:0000256" key="4">
    <source>
        <dbReference type="ARBA" id="ARBA00004997"/>
    </source>
</evidence>
<dbReference type="PANTHER" id="PTHR11817">
    <property type="entry name" value="PYRUVATE KINASE"/>
    <property type="match status" value="1"/>
</dbReference>
<dbReference type="InterPro" id="IPR015806">
    <property type="entry name" value="Pyrv_Knase_insert_dom_sf"/>
</dbReference>
<dbReference type="SUPFAM" id="SSF50800">
    <property type="entry name" value="PK beta-barrel domain-like"/>
    <property type="match status" value="1"/>
</dbReference>
<dbReference type="GO" id="GO:0006950">
    <property type="term" value="P:response to stress"/>
    <property type="evidence" value="ECO:0007669"/>
    <property type="project" value="UniProtKB-ARBA"/>
</dbReference>
<feature type="chain" id="PRO_5042212058" description="Pyruvate kinase" evidence="23">
    <location>
        <begin position="29"/>
        <end position="1161"/>
    </location>
</feature>
<dbReference type="InterPro" id="IPR040442">
    <property type="entry name" value="Pyrv_kinase-like_dom_sf"/>
</dbReference>
<dbReference type="InterPro" id="IPR009011">
    <property type="entry name" value="Man6P_isomerase_rcpt-bd_dom_sf"/>
</dbReference>
<dbReference type="Gene3D" id="2.70.130.10">
    <property type="entry name" value="Mannose-6-phosphate receptor binding domain"/>
    <property type="match status" value="1"/>
</dbReference>
<dbReference type="AlphaFoldDB" id="A0AAD6RAV9"/>
<keyword evidence="10 23" id="KW-0732">Signal</keyword>
<dbReference type="InterPro" id="IPR028146">
    <property type="entry name" value="PRKCSH_N"/>
</dbReference>
<keyword evidence="13" id="KW-0067">ATP-binding</keyword>
<keyword evidence="14 20" id="KW-0460">Magnesium</keyword>
<keyword evidence="12 20" id="KW-0418">Kinase</keyword>
<dbReference type="Pfam" id="PF12999">
    <property type="entry name" value="PRKCSH-like"/>
    <property type="match status" value="1"/>
</dbReference>
<evidence type="ECO:0000256" key="12">
    <source>
        <dbReference type="ARBA" id="ARBA00022777"/>
    </source>
</evidence>
<organism evidence="25 26">
    <name type="scientific">Populus alba x Populus x berolinensis</name>
    <dbReference type="NCBI Taxonomy" id="444605"/>
    <lineage>
        <taxon>Eukaryota</taxon>
        <taxon>Viridiplantae</taxon>
        <taxon>Streptophyta</taxon>
        <taxon>Embryophyta</taxon>
        <taxon>Tracheophyta</taxon>
        <taxon>Spermatophyta</taxon>
        <taxon>Magnoliopsida</taxon>
        <taxon>eudicotyledons</taxon>
        <taxon>Gunneridae</taxon>
        <taxon>Pentapetalae</taxon>
        <taxon>rosids</taxon>
        <taxon>fabids</taxon>
        <taxon>Malpighiales</taxon>
        <taxon>Salicaceae</taxon>
        <taxon>Saliceae</taxon>
        <taxon>Populus</taxon>
    </lineage>
</organism>
<comment type="cofactor">
    <cofactor evidence="1">
        <name>Mg(2+)</name>
        <dbReference type="ChEBI" id="CHEBI:18420"/>
    </cofactor>
</comment>
<evidence type="ECO:0000256" key="2">
    <source>
        <dbReference type="ARBA" id="ARBA00001958"/>
    </source>
</evidence>
<evidence type="ECO:0000256" key="21">
    <source>
        <dbReference type="SAM" id="Coils"/>
    </source>
</evidence>
<dbReference type="GO" id="GO:0005524">
    <property type="term" value="F:ATP binding"/>
    <property type="evidence" value="ECO:0007669"/>
    <property type="project" value="UniProtKB-KW"/>
</dbReference>
<dbReference type="PROSITE" id="PS51914">
    <property type="entry name" value="MRH"/>
    <property type="match status" value="1"/>
</dbReference>
<feature type="domain" description="MRH" evidence="24">
    <location>
        <begin position="529"/>
        <end position="624"/>
    </location>
</feature>
<comment type="similarity">
    <text evidence="5 20">Belongs to the pyruvate kinase family.</text>
</comment>
<dbReference type="InterPro" id="IPR001697">
    <property type="entry name" value="Pyr_Knase"/>
</dbReference>
<keyword evidence="16 20" id="KW-0324">Glycolysis</keyword>
<dbReference type="SUPFAM" id="SSF52935">
    <property type="entry name" value="PK C-terminal domain-like"/>
    <property type="match status" value="1"/>
</dbReference>
<dbReference type="InterPro" id="IPR036918">
    <property type="entry name" value="Pyrv_Knase_C_sf"/>
</dbReference>